<protein>
    <submittedName>
        <fullName evidence="3">PAS domain-containing protein</fullName>
    </submittedName>
</protein>
<dbReference type="InterPro" id="IPR039446">
    <property type="entry name" value="DauR-like"/>
</dbReference>
<sequence>MNDIIDCYKKLIPFLGKALGIQFEAALLDCRLKEIVAIENNHISGRNVGAPMTDFAQQIIDNEEWKTRDFIDNYPGYTEDGKLLRSSTFFIKSGDSLAGMLCINMDTSDYRLLSDALLKLGGLTPCAAQVPEKNPSAEKFIDSVSNTIKQTLNSLYSGNIPSRFSRDERIKILSILQEKEVFMVKGSVPRIARILGCSVPTVYRELSSIKGGDAAKSTDPGII</sequence>
<dbReference type="EMBL" id="JAJEQX010000020">
    <property type="protein sequence ID" value="MCC2255029.1"/>
    <property type="molecule type" value="Genomic_DNA"/>
</dbReference>
<evidence type="ECO:0000259" key="2">
    <source>
        <dbReference type="Pfam" id="PF13309"/>
    </source>
</evidence>
<name>A0ABS8G267_9FIRM</name>
<gene>
    <name evidence="3" type="ORF">LKD70_11455</name>
</gene>
<dbReference type="PANTHER" id="PTHR35568">
    <property type="entry name" value="TRANSCRIPTIONAL REGULATOR DAUR"/>
    <property type="match status" value="1"/>
</dbReference>
<dbReference type="RefSeq" id="WP_227708169.1">
    <property type="nucleotide sequence ID" value="NZ_JAJEQX010000020.1"/>
</dbReference>
<dbReference type="Pfam" id="PF08348">
    <property type="entry name" value="PAS_6"/>
    <property type="match status" value="1"/>
</dbReference>
<dbReference type="InterPro" id="IPR013559">
    <property type="entry name" value="YheO"/>
</dbReference>
<evidence type="ECO:0000313" key="4">
    <source>
        <dbReference type="Proteomes" id="UP001198151"/>
    </source>
</evidence>
<evidence type="ECO:0000259" key="1">
    <source>
        <dbReference type="Pfam" id="PF08348"/>
    </source>
</evidence>
<evidence type="ECO:0000313" key="3">
    <source>
        <dbReference type="EMBL" id="MCC2255029.1"/>
    </source>
</evidence>
<dbReference type="Proteomes" id="UP001198151">
    <property type="component" value="Unassembled WGS sequence"/>
</dbReference>
<accession>A0ABS8G267</accession>
<organism evidence="3 4">
    <name type="scientific">Ruminococcus turbiniformis</name>
    <dbReference type="NCBI Taxonomy" id="2881258"/>
    <lineage>
        <taxon>Bacteria</taxon>
        <taxon>Bacillati</taxon>
        <taxon>Bacillota</taxon>
        <taxon>Clostridia</taxon>
        <taxon>Eubacteriales</taxon>
        <taxon>Oscillospiraceae</taxon>
        <taxon>Ruminococcus</taxon>
    </lineage>
</organism>
<proteinExistence type="predicted"/>
<keyword evidence="4" id="KW-1185">Reference proteome</keyword>
<dbReference type="PANTHER" id="PTHR35568:SF1">
    <property type="entry name" value="TRANSCRIPTIONAL REGULATOR DAUR"/>
    <property type="match status" value="1"/>
</dbReference>
<dbReference type="InterPro" id="IPR039445">
    <property type="entry name" value="DauR-like_HTH"/>
</dbReference>
<reference evidence="3 4" key="1">
    <citation type="submission" date="2021-10" db="EMBL/GenBank/DDBJ databases">
        <title>Anaerobic single-cell dispensing facilitates the cultivation of human gut bacteria.</title>
        <authorList>
            <person name="Afrizal A."/>
        </authorList>
    </citation>
    <scope>NUCLEOTIDE SEQUENCE [LARGE SCALE GENOMIC DNA]</scope>
    <source>
        <strain evidence="3 4">CLA-AA-H200</strain>
    </source>
</reference>
<feature type="domain" description="YheO-like" evidence="1">
    <location>
        <begin position="7"/>
        <end position="112"/>
    </location>
</feature>
<dbReference type="Pfam" id="PF13309">
    <property type="entry name" value="HTH_22"/>
    <property type="match status" value="1"/>
</dbReference>
<feature type="domain" description="Transcriptional regulator DauR-like HTH" evidence="2">
    <location>
        <begin position="158"/>
        <end position="206"/>
    </location>
</feature>
<comment type="caution">
    <text evidence="3">The sequence shown here is derived from an EMBL/GenBank/DDBJ whole genome shotgun (WGS) entry which is preliminary data.</text>
</comment>